<dbReference type="RefSeq" id="WP_114430570.1">
    <property type="nucleotide sequence ID" value="NZ_QPJM01000007.1"/>
</dbReference>
<keyword evidence="2" id="KW-1185">Reference proteome</keyword>
<dbReference type="Proteomes" id="UP000253324">
    <property type="component" value="Unassembled WGS sequence"/>
</dbReference>
<protein>
    <submittedName>
        <fullName evidence="1">Uncharacterized protein</fullName>
    </submittedName>
</protein>
<proteinExistence type="predicted"/>
<sequence>MRFAILSLIGVAVLISPCVYDTDPREPSPLAAFIAQGEPQLAAPGIDFSSRNPDISSETMQ</sequence>
<evidence type="ECO:0000313" key="2">
    <source>
        <dbReference type="Proteomes" id="UP000253324"/>
    </source>
</evidence>
<accession>A0A368YR59</accession>
<comment type="caution">
    <text evidence="1">The sequence shown here is derived from an EMBL/GenBank/DDBJ whole genome shotgun (WGS) entry which is preliminary data.</text>
</comment>
<reference evidence="1 2" key="1">
    <citation type="submission" date="2018-07" db="EMBL/GenBank/DDBJ databases">
        <title>Genomic Encyclopedia of Type Strains, Phase III (KMG-III): the genomes of soil and plant-associated and newly described type strains.</title>
        <authorList>
            <person name="Whitman W."/>
        </authorList>
    </citation>
    <scope>NUCLEOTIDE SEQUENCE [LARGE SCALE GENOMIC DNA]</scope>
    <source>
        <strain evidence="1 2">31-25a</strain>
    </source>
</reference>
<dbReference type="AlphaFoldDB" id="A0A368YR59"/>
<name>A0A368YR59_9HYPH</name>
<dbReference type="OrthoDB" id="8402440at2"/>
<dbReference type="EMBL" id="QPJM01000007">
    <property type="protein sequence ID" value="RCW82701.1"/>
    <property type="molecule type" value="Genomic_DNA"/>
</dbReference>
<gene>
    <name evidence="1" type="ORF">C7476_107111</name>
</gene>
<evidence type="ECO:0000313" key="1">
    <source>
        <dbReference type="EMBL" id="RCW82701.1"/>
    </source>
</evidence>
<organism evidence="1 2">
    <name type="scientific">Phyllobacterium bourgognense</name>
    <dbReference type="NCBI Taxonomy" id="314236"/>
    <lineage>
        <taxon>Bacteria</taxon>
        <taxon>Pseudomonadati</taxon>
        <taxon>Pseudomonadota</taxon>
        <taxon>Alphaproteobacteria</taxon>
        <taxon>Hyphomicrobiales</taxon>
        <taxon>Phyllobacteriaceae</taxon>
        <taxon>Phyllobacterium</taxon>
    </lineage>
</organism>